<dbReference type="RefSeq" id="WP_207916583.1">
    <property type="nucleotide sequence ID" value="NZ_CAWOLO010000005.1"/>
</dbReference>
<dbReference type="Pfam" id="PF01594">
    <property type="entry name" value="AI-2E_transport"/>
    <property type="match status" value="1"/>
</dbReference>
<feature type="transmembrane region" description="Helical" evidence="6">
    <location>
        <begin position="243"/>
        <end position="263"/>
    </location>
</feature>
<dbReference type="Proteomes" id="UP000255108">
    <property type="component" value="Unassembled WGS sequence"/>
</dbReference>
<dbReference type="PANTHER" id="PTHR21716:SF61">
    <property type="entry name" value="BLR8064 PROTEIN"/>
    <property type="match status" value="1"/>
</dbReference>
<dbReference type="EMBL" id="UGHR01000001">
    <property type="protein sequence ID" value="STQ90445.1"/>
    <property type="molecule type" value="Genomic_DNA"/>
</dbReference>
<evidence type="ECO:0000313" key="7">
    <source>
        <dbReference type="EMBL" id="STQ90445.1"/>
    </source>
</evidence>
<dbReference type="EMBL" id="SMBT01000005">
    <property type="protein sequence ID" value="TCU87113.1"/>
    <property type="molecule type" value="Genomic_DNA"/>
</dbReference>
<evidence type="ECO:0000256" key="4">
    <source>
        <dbReference type="ARBA" id="ARBA00022989"/>
    </source>
</evidence>
<feature type="transmembrane region" description="Helical" evidence="6">
    <location>
        <begin position="152"/>
        <end position="180"/>
    </location>
</feature>
<feature type="transmembrane region" description="Helical" evidence="6">
    <location>
        <begin position="214"/>
        <end position="237"/>
    </location>
</feature>
<organism evidence="7 9">
    <name type="scientific">Iodobacter fluviatilis</name>
    <dbReference type="NCBI Taxonomy" id="537"/>
    <lineage>
        <taxon>Bacteria</taxon>
        <taxon>Pseudomonadati</taxon>
        <taxon>Pseudomonadota</taxon>
        <taxon>Betaproteobacteria</taxon>
        <taxon>Neisseriales</taxon>
        <taxon>Chitinibacteraceae</taxon>
        <taxon>Iodobacter</taxon>
    </lineage>
</organism>
<feature type="transmembrane region" description="Helical" evidence="6">
    <location>
        <begin position="310"/>
        <end position="343"/>
    </location>
</feature>
<reference evidence="8 10" key="2">
    <citation type="submission" date="2019-03" db="EMBL/GenBank/DDBJ databases">
        <title>Genomic Encyclopedia of Type Strains, Phase IV (KMG-IV): sequencing the most valuable type-strain genomes for metagenomic binning, comparative biology and taxonomic classification.</title>
        <authorList>
            <person name="Goeker M."/>
        </authorList>
    </citation>
    <scope>NUCLEOTIDE SEQUENCE [LARGE SCALE GENOMIC DNA]</scope>
    <source>
        <strain evidence="8 10">DSM 3764</strain>
    </source>
</reference>
<feature type="transmembrane region" description="Helical" evidence="6">
    <location>
        <begin position="12"/>
        <end position="31"/>
    </location>
</feature>
<evidence type="ECO:0000256" key="2">
    <source>
        <dbReference type="ARBA" id="ARBA00009773"/>
    </source>
</evidence>
<protein>
    <submittedName>
        <fullName evidence="8">PurR-regulated permease PerM</fullName>
    </submittedName>
    <submittedName>
        <fullName evidence="7">Putative inner membrane protein</fullName>
    </submittedName>
</protein>
<reference evidence="7 9" key="1">
    <citation type="submission" date="2018-06" db="EMBL/GenBank/DDBJ databases">
        <authorList>
            <consortium name="Pathogen Informatics"/>
            <person name="Doyle S."/>
        </authorList>
    </citation>
    <scope>NUCLEOTIDE SEQUENCE [LARGE SCALE GENOMIC DNA]</scope>
    <source>
        <strain evidence="7 9">NCTC11159</strain>
    </source>
</reference>
<evidence type="ECO:0000313" key="10">
    <source>
        <dbReference type="Proteomes" id="UP000295794"/>
    </source>
</evidence>
<sequence length="358" mass="38256">MMQELTTNPLAKRVLLVMFLGVLGLAVSVVLTPFIIPMLWAGILGFSTWPLYLWLLMKTGKRPTASALLLTLLMSALVVFPVLWLLFLLRAESSPLLDLLTAELGSGRIRPPAFISKLPIFGAELSASLGALLAEPAQISFELKNHLRQLDAYAFALLGGIGKNIIKMVFALFTLFFVYLHGDSVARQIRTICISLLGERAGGYLKTVALTTRAVVYGIVLTALIQGAVAGLGYWAAGLSAPVTLAAVTVLLAMVPFGTPLVWGAAGLWLLFSGQTAAGIGLLLWGVLVVSWVDNIVRPLVLSEVVNIPFILALFGVLGGLAAFGLVGLFLGPVILAVALAVWREWLDEENALPNPHP</sequence>
<keyword evidence="4 6" id="KW-1133">Transmembrane helix</keyword>
<comment type="similarity">
    <text evidence="2">Belongs to the autoinducer-2 exporter (AI-2E) (TC 2.A.86) family.</text>
</comment>
<proteinExistence type="inferred from homology"/>
<feature type="transmembrane region" description="Helical" evidence="6">
    <location>
        <begin position="67"/>
        <end position="89"/>
    </location>
</feature>
<evidence type="ECO:0000256" key="3">
    <source>
        <dbReference type="ARBA" id="ARBA00022692"/>
    </source>
</evidence>
<evidence type="ECO:0000313" key="9">
    <source>
        <dbReference type="Proteomes" id="UP000255108"/>
    </source>
</evidence>
<evidence type="ECO:0000256" key="6">
    <source>
        <dbReference type="SAM" id="Phobius"/>
    </source>
</evidence>
<evidence type="ECO:0000256" key="5">
    <source>
        <dbReference type="ARBA" id="ARBA00023136"/>
    </source>
</evidence>
<dbReference type="GO" id="GO:0016020">
    <property type="term" value="C:membrane"/>
    <property type="evidence" value="ECO:0007669"/>
    <property type="project" value="UniProtKB-SubCell"/>
</dbReference>
<keyword evidence="5 6" id="KW-0472">Membrane</keyword>
<keyword evidence="10" id="KW-1185">Reference proteome</keyword>
<evidence type="ECO:0000313" key="8">
    <source>
        <dbReference type="EMBL" id="TCU87113.1"/>
    </source>
</evidence>
<name>A0A377Q6T1_9NEIS</name>
<accession>A0A377Q6T1</accession>
<dbReference type="PANTHER" id="PTHR21716">
    <property type="entry name" value="TRANSMEMBRANE PROTEIN"/>
    <property type="match status" value="1"/>
</dbReference>
<dbReference type="InterPro" id="IPR002549">
    <property type="entry name" value="AI-2E-like"/>
</dbReference>
<dbReference type="AlphaFoldDB" id="A0A377Q6T1"/>
<feature type="transmembrane region" description="Helical" evidence="6">
    <location>
        <begin position="37"/>
        <end position="55"/>
    </location>
</feature>
<keyword evidence="3 6" id="KW-0812">Transmembrane</keyword>
<dbReference type="Proteomes" id="UP000295794">
    <property type="component" value="Unassembled WGS sequence"/>
</dbReference>
<evidence type="ECO:0000256" key="1">
    <source>
        <dbReference type="ARBA" id="ARBA00004141"/>
    </source>
</evidence>
<gene>
    <name evidence="7" type="primary">ydiK_2</name>
    <name evidence="8" type="ORF">EV682_105238</name>
    <name evidence="7" type="ORF">NCTC11159_01509</name>
</gene>
<comment type="subcellular location">
    <subcellularLocation>
        <location evidence="1">Membrane</location>
        <topology evidence="1">Multi-pass membrane protein</topology>
    </subcellularLocation>
</comment>
<feature type="transmembrane region" description="Helical" evidence="6">
    <location>
        <begin position="270"/>
        <end position="290"/>
    </location>
</feature>